<feature type="domain" description="Carbohydrate kinase PfkB" evidence="3">
    <location>
        <begin position="19"/>
        <end position="315"/>
    </location>
</feature>
<evidence type="ECO:0000259" key="3">
    <source>
        <dbReference type="Pfam" id="PF00294"/>
    </source>
</evidence>
<dbReference type="InterPro" id="IPR011913">
    <property type="entry name" value="RfaE_dom_I"/>
</dbReference>
<keyword evidence="1" id="KW-0808">Transferase</keyword>
<dbReference type="GO" id="GO:0033786">
    <property type="term" value="F:heptose-1-phosphate adenylyltransferase activity"/>
    <property type="evidence" value="ECO:0007669"/>
    <property type="project" value="TreeGrafter"/>
</dbReference>
<dbReference type="InterPro" id="IPR011611">
    <property type="entry name" value="PfkB_dom"/>
</dbReference>
<accession>A0A2N5ZK25</accession>
<evidence type="ECO:0000256" key="1">
    <source>
        <dbReference type="ARBA" id="ARBA00022679"/>
    </source>
</evidence>
<dbReference type="Gene3D" id="3.40.1190.20">
    <property type="match status" value="1"/>
</dbReference>
<comment type="caution">
    <text evidence="4">The sequence shown here is derived from an EMBL/GenBank/DDBJ whole genome shotgun (WGS) entry which is preliminary data.</text>
</comment>
<sequence>MKKIDLERIKDILETFKDRKILVYGDLMIDEFIFSDVKRISPEAPVPVAEVIEKNYRLGGASNVAANIVSLGGKACMAGLVGDDGFGRLFSESASEQGIDVSCIVKDEDRPTTVKTRILAQNQQIARVDSEKRHAMSHEIKEKMKRKLSENIDKYEAVIISDYAKGAFNIDISDFIKNICNQKGIITAVDPKIRSEELYSGIDYLKPNLREAQMLAGLEIKDEDSLQLAGKTLLERMKAKVVVLTRGKDGISVFQKDKRFDIPTQARKVYDVTGAGDTTIATLIMAILSGADIMEASLIANIAAGIVVGEVGTAKATCDDILSHCSEYEEEICCFQKK</sequence>
<dbReference type="GO" id="GO:0005829">
    <property type="term" value="C:cytosol"/>
    <property type="evidence" value="ECO:0007669"/>
    <property type="project" value="TreeGrafter"/>
</dbReference>
<dbReference type="PANTHER" id="PTHR46969">
    <property type="entry name" value="BIFUNCTIONAL PROTEIN HLDE"/>
    <property type="match status" value="1"/>
</dbReference>
<gene>
    <name evidence="4" type="primary">rfaE1</name>
    <name evidence="4" type="ORF">C0601_02915</name>
</gene>
<keyword evidence="2 4" id="KW-0418">Kinase</keyword>
<dbReference type="SUPFAM" id="SSF53613">
    <property type="entry name" value="Ribokinase-like"/>
    <property type="match status" value="1"/>
</dbReference>
<dbReference type="GO" id="GO:0016773">
    <property type="term" value="F:phosphotransferase activity, alcohol group as acceptor"/>
    <property type="evidence" value="ECO:0007669"/>
    <property type="project" value="InterPro"/>
</dbReference>
<dbReference type="EMBL" id="PKTG01000042">
    <property type="protein sequence ID" value="PLX19058.1"/>
    <property type="molecule type" value="Genomic_DNA"/>
</dbReference>
<dbReference type="InterPro" id="IPR002173">
    <property type="entry name" value="Carboh/pur_kinase_PfkB_CS"/>
</dbReference>
<dbReference type="AlphaFoldDB" id="A0A2N5ZK25"/>
<dbReference type="CDD" id="cd01172">
    <property type="entry name" value="RfaE_like"/>
    <property type="match status" value="1"/>
</dbReference>
<dbReference type="PROSITE" id="PS00583">
    <property type="entry name" value="PFKB_KINASES_1"/>
    <property type="match status" value="1"/>
</dbReference>
<evidence type="ECO:0000256" key="2">
    <source>
        <dbReference type="ARBA" id="ARBA00022777"/>
    </source>
</evidence>
<dbReference type="GO" id="GO:0033785">
    <property type="term" value="F:heptose 7-phosphate kinase activity"/>
    <property type="evidence" value="ECO:0007669"/>
    <property type="project" value="TreeGrafter"/>
</dbReference>
<proteinExistence type="predicted"/>
<dbReference type="NCBIfam" id="TIGR02198">
    <property type="entry name" value="rfaE_dom_I"/>
    <property type="match status" value="1"/>
</dbReference>
<protein>
    <submittedName>
        <fullName evidence="4">D-glycero-beta-D-manno-heptose-7-phosphate kinase</fullName>
    </submittedName>
</protein>
<organism evidence="4 5">
    <name type="scientific">Muiribacterium halophilum</name>
    <dbReference type="NCBI Taxonomy" id="2053465"/>
    <lineage>
        <taxon>Bacteria</taxon>
        <taxon>Candidatus Muiribacteriota</taxon>
        <taxon>Candidatus Muiribacteriia</taxon>
        <taxon>Candidatus Muiribacteriales</taxon>
        <taxon>Candidatus Muiribacteriaceae</taxon>
        <taxon>Candidatus Muiribacterium</taxon>
    </lineage>
</organism>
<reference evidence="4 5" key="1">
    <citation type="submission" date="2017-11" db="EMBL/GenBank/DDBJ databases">
        <title>Genome-resolved metagenomics identifies genetic mobility, metabolic interactions, and unexpected diversity in perchlorate-reducing communities.</title>
        <authorList>
            <person name="Barnum T.P."/>
            <person name="Figueroa I.A."/>
            <person name="Carlstrom C.I."/>
            <person name="Lucas L.N."/>
            <person name="Engelbrektson A.L."/>
            <person name="Coates J.D."/>
        </authorList>
    </citation>
    <scope>NUCLEOTIDE SEQUENCE [LARGE SCALE GENOMIC DNA]</scope>
    <source>
        <strain evidence="4">BM706</strain>
    </source>
</reference>
<name>A0A2N5ZK25_MUIH1</name>
<evidence type="ECO:0000313" key="4">
    <source>
        <dbReference type="EMBL" id="PLX19058.1"/>
    </source>
</evidence>
<dbReference type="Proteomes" id="UP000234857">
    <property type="component" value="Unassembled WGS sequence"/>
</dbReference>
<dbReference type="PANTHER" id="PTHR46969:SF1">
    <property type="entry name" value="BIFUNCTIONAL PROTEIN HLDE"/>
    <property type="match status" value="1"/>
</dbReference>
<dbReference type="Pfam" id="PF00294">
    <property type="entry name" value="PfkB"/>
    <property type="match status" value="1"/>
</dbReference>
<dbReference type="InterPro" id="IPR029056">
    <property type="entry name" value="Ribokinase-like"/>
</dbReference>
<evidence type="ECO:0000313" key="5">
    <source>
        <dbReference type="Proteomes" id="UP000234857"/>
    </source>
</evidence>